<dbReference type="Pfam" id="PF13302">
    <property type="entry name" value="Acetyltransf_3"/>
    <property type="match status" value="1"/>
</dbReference>
<keyword evidence="3" id="KW-1185">Reference proteome</keyword>
<dbReference type="SUPFAM" id="SSF55729">
    <property type="entry name" value="Acyl-CoA N-acyltransferases (Nat)"/>
    <property type="match status" value="1"/>
</dbReference>
<evidence type="ECO:0000313" key="2">
    <source>
        <dbReference type="EMBL" id="MFC0215755.1"/>
    </source>
</evidence>
<evidence type="ECO:0000259" key="1">
    <source>
        <dbReference type="PROSITE" id="PS51186"/>
    </source>
</evidence>
<organism evidence="2 3">
    <name type="scientific">Paenibacillus chartarius</name>
    <dbReference type="NCBI Taxonomy" id="747481"/>
    <lineage>
        <taxon>Bacteria</taxon>
        <taxon>Bacillati</taxon>
        <taxon>Bacillota</taxon>
        <taxon>Bacilli</taxon>
        <taxon>Bacillales</taxon>
        <taxon>Paenibacillaceae</taxon>
        <taxon>Paenibacillus</taxon>
    </lineage>
</organism>
<dbReference type="PROSITE" id="PS51186">
    <property type="entry name" value="GNAT"/>
    <property type="match status" value="1"/>
</dbReference>
<dbReference type="InterPro" id="IPR016181">
    <property type="entry name" value="Acyl_CoA_acyltransferase"/>
</dbReference>
<protein>
    <submittedName>
        <fullName evidence="2">GNAT family N-acetyltransferase</fullName>
    </submittedName>
</protein>
<gene>
    <name evidence="2" type="ORF">ACFFK0_25490</name>
</gene>
<feature type="domain" description="N-acetyltransferase" evidence="1">
    <location>
        <begin position="3"/>
        <end position="148"/>
    </location>
</feature>
<sequence length="149" mass="16590">MKLILQAITAEDTVERLGLQENSEAAMVLEHQRVYYHQIGFNPPWISYFANGDGNICGVCSFKGSPHNGRVELAYFTFPGYEAKGIGTLMCKRLCEIAGKEDPKLMLTARTLPHFNASTSILKKNGFICSGTVQDPDDGEVWEWVRSNS</sequence>
<reference evidence="2 3" key="1">
    <citation type="submission" date="2024-09" db="EMBL/GenBank/DDBJ databases">
        <authorList>
            <person name="Sun Q."/>
            <person name="Mori K."/>
        </authorList>
    </citation>
    <scope>NUCLEOTIDE SEQUENCE [LARGE SCALE GENOMIC DNA]</scope>
    <source>
        <strain evidence="2 3">CCM 7759</strain>
    </source>
</reference>
<dbReference type="Gene3D" id="3.40.630.30">
    <property type="match status" value="1"/>
</dbReference>
<name>A0ABV6DSZ7_9BACL</name>
<dbReference type="InterPro" id="IPR000182">
    <property type="entry name" value="GNAT_dom"/>
</dbReference>
<dbReference type="EMBL" id="JBHLWN010000102">
    <property type="protein sequence ID" value="MFC0215755.1"/>
    <property type="molecule type" value="Genomic_DNA"/>
</dbReference>
<dbReference type="RefSeq" id="WP_377473251.1">
    <property type="nucleotide sequence ID" value="NZ_JBHLWN010000102.1"/>
</dbReference>
<proteinExistence type="predicted"/>
<comment type="caution">
    <text evidence="2">The sequence shown here is derived from an EMBL/GenBank/DDBJ whole genome shotgun (WGS) entry which is preliminary data.</text>
</comment>
<evidence type="ECO:0000313" key="3">
    <source>
        <dbReference type="Proteomes" id="UP001589776"/>
    </source>
</evidence>
<accession>A0ABV6DSZ7</accession>
<dbReference type="Proteomes" id="UP001589776">
    <property type="component" value="Unassembled WGS sequence"/>
</dbReference>